<feature type="domain" description="HTH cro/C1-type" evidence="2">
    <location>
        <begin position="26"/>
        <end position="63"/>
    </location>
</feature>
<evidence type="ECO:0000256" key="1">
    <source>
        <dbReference type="SAM" id="Phobius"/>
    </source>
</evidence>
<dbReference type="Proteomes" id="UP000198284">
    <property type="component" value="Unassembled WGS sequence"/>
</dbReference>
<keyword evidence="1" id="KW-1133">Transmembrane helix</keyword>
<dbReference type="RefSeq" id="WP_089400571.1">
    <property type="nucleotide sequence ID" value="NZ_FZOT01000013.1"/>
</dbReference>
<dbReference type="EMBL" id="FZOT01000013">
    <property type="protein sequence ID" value="SNT08409.1"/>
    <property type="molecule type" value="Genomic_DNA"/>
</dbReference>
<feature type="transmembrane region" description="Helical" evidence="1">
    <location>
        <begin position="63"/>
        <end position="83"/>
    </location>
</feature>
<keyword evidence="1" id="KW-0472">Membrane</keyword>
<accession>A0A239JRK8</accession>
<dbReference type="InterPro" id="IPR010982">
    <property type="entry name" value="Lambda_DNA-bd_dom_sf"/>
</dbReference>
<dbReference type="AlphaFoldDB" id="A0A239JRK8"/>
<proteinExistence type="predicted"/>
<keyword evidence="4" id="KW-1185">Reference proteome</keyword>
<protein>
    <submittedName>
        <fullName evidence="3">Helix-turn-helix</fullName>
    </submittedName>
</protein>
<evidence type="ECO:0000259" key="2">
    <source>
        <dbReference type="PROSITE" id="PS50943"/>
    </source>
</evidence>
<sequence length="109" mass="12391">MPKKILPHDAVPTLVQERLRQWGGCIRNQRLVQQMRRADLCERMGISDNTLRRLESGDSRPGIGLYFSALYVLGLLDLVVPALPPELWAPTGRSRARRQHAVAEDDDDF</sequence>
<dbReference type="GO" id="GO:0003677">
    <property type="term" value="F:DNA binding"/>
    <property type="evidence" value="ECO:0007669"/>
    <property type="project" value="InterPro"/>
</dbReference>
<dbReference type="Gene3D" id="1.10.260.40">
    <property type="entry name" value="lambda repressor-like DNA-binding domains"/>
    <property type="match status" value="1"/>
</dbReference>
<evidence type="ECO:0000313" key="3">
    <source>
        <dbReference type="EMBL" id="SNT08409.1"/>
    </source>
</evidence>
<dbReference type="CDD" id="cd00093">
    <property type="entry name" value="HTH_XRE"/>
    <property type="match status" value="1"/>
</dbReference>
<evidence type="ECO:0000313" key="4">
    <source>
        <dbReference type="Proteomes" id="UP000198284"/>
    </source>
</evidence>
<organism evidence="3 4">
    <name type="scientific">Noviherbaspirillum humi</name>
    <dbReference type="NCBI Taxonomy" id="1688639"/>
    <lineage>
        <taxon>Bacteria</taxon>
        <taxon>Pseudomonadati</taxon>
        <taxon>Pseudomonadota</taxon>
        <taxon>Betaproteobacteria</taxon>
        <taxon>Burkholderiales</taxon>
        <taxon>Oxalobacteraceae</taxon>
        <taxon>Noviherbaspirillum</taxon>
    </lineage>
</organism>
<dbReference type="OrthoDB" id="8690238at2"/>
<dbReference type="SUPFAM" id="SSF47413">
    <property type="entry name" value="lambda repressor-like DNA-binding domains"/>
    <property type="match status" value="1"/>
</dbReference>
<dbReference type="PROSITE" id="PS50943">
    <property type="entry name" value="HTH_CROC1"/>
    <property type="match status" value="1"/>
</dbReference>
<gene>
    <name evidence="3" type="ORF">SAMN06265795_11371</name>
</gene>
<dbReference type="Pfam" id="PF01381">
    <property type="entry name" value="HTH_3"/>
    <property type="match status" value="1"/>
</dbReference>
<reference evidence="3 4" key="1">
    <citation type="submission" date="2017-06" db="EMBL/GenBank/DDBJ databases">
        <authorList>
            <person name="Kim H.J."/>
            <person name="Triplett B.A."/>
        </authorList>
    </citation>
    <scope>NUCLEOTIDE SEQUENCE [LARGE SCALE GENOMIC DNA]</scope>
    <source>
        <strain evidence="3 4">U15</strain>
    </source>
</reference>
<keyword evidence="1" id="KW-0812">Transmembrane</keyword>
<dbReference type="InterPro" id="IPR001387">
    <property type="entry name" value="Cro/C1-type_HTH"/>
</dbReference>
<name>A0A239JRK8_9BURK</name>